<sequence>MKKLIHIALAGLVLSQLQGCATAVVGGAAATGSAVALDRRTAGVFVSDQEIELRAQSRLSDAFPKNSANISTTSYNRQVLLTGQVRDESTRTRSGEIVKGVPDVRAVYNELSVSGATSLTSDANDTAITSKVKARMLRDEKVPGTKVKIVTEAAIVYLMGLVTKDEAMIATEIARTTSGVTKVVVLFEYIN</sequence>
<dbReference type="Gene3D" id="3.30.1340.30">
    <property type="match status" value="1"/>
</dbReference>
<feature type="domain" description="BON" evidence="3">
    <location>
        <begin position="47"/>
        <end position="115"/>
    </location>
</feature>
<dbReference type="EMBL" id="JAAFGW010000269">
    <property type="protein sequence ID" value="NDP49416.1"/>
    <property type="molecule type" value="Genomic_DNA"/>
</dbReference>
<evidence type="ECO:0000259" key="3">
    <source>
        <dbReference type="PROSITE" id="PS50914"/>
    </source>
</evidence>
<evidence type="ECO:0000256" key="2">
    <source>
        <dbReference type="SAM" id="SignalP"/>
    </source>
</evidence>
<feature type="domain" description="BON" evidence="3">
    <location>
        <begin position="124"/>
        <end position="191"/>
    </location>
</feature>
<evidence type="ECO:0000256" key="1">
    <source>
        <dbReference type="ARBA" id="ARBA00022729"/>
    </source>
</evidence>
<comment type="caution">
    <text evidence="4">The sequence shown here is derived from an EMBL/GenBank/DDBJ whole genome shotgun (WGS) entry which is preliminary data.</text>
</comment>
<dbReference type="InterPro" id="IPR051686">
    <property type="entry name" value="Lipoprotein_DolP"/>
</dbReference>
<dbReference type="AlphaFoldDB" id="A0A7C9P9L9"/>
<keyword evidence="1 2" id="KW-0732">Signal</keyword>
<protein>
    <submittedName>
        <fullName evidence="4">BON domain-containing protein</fullName>
    </submittedName>
</protein>
<dbReference type="PROSITE" id="PS50914">
    <property type="entry name" value="BON"/>
    <property type="match status" value="2"/>
</dbReference>
<organism evidence="4 5">
    <name type="scientific">Sulfuriferula multivorans</name>
    <dbReference type="NCBI Taxonomy" id="1559896"/>
    <lineage>
        <taxon>Bacteria</taxon>
        <taxon>Pseudomonadati</taxon>
        <taxon>Pseudomonadota</taxon>
        <taxon>Betaproteobacteria</taxon>
        <taxon>Nitrosomonadales</taxon>
        <taxon>Sulfuricellaceae</taxon>
        <taxon>Sulfuriferula</taxon>
    </lineage>
</organism>
<dbReference type="PANTHER" id="PTHR34606">
    <property type="entry name" value="BON DOMAIN-CONTAINING PROTEIN"/>
    <property type="match status" value="1"/>
</dbReference>
<proteinExistence type="predicted"/>
<accession>A0A7C9P9L9</accession>
<name>A0A7C9P9L9_9PROT</name>
<feature type="signal peptide" evidence="2">
    <location>
        <begin position="1"/>
        <end position="23"/>
    </location>
</feature>
<dbReference type="Pfam" id="PF04972">
    <property type="entry name" value="BON"/>
    <property type="match status" value="2"/>
</dbReference>
<dbReference type="InterPro" id="IPR007055">
    <property type="entry name" value="BON_dom"/>
</dbReference>
<gene>
    <name evidence="4" type="ORF">GZ085_13725</name>
</gene>
<feature type="chain" id="PRO_5028996405" evidence="2">
    <location>
        <begin position="24"/>
        <end position="191"/>
    </location>
</feature>
<reference evidence="4 5" key="1">
    <citation type="submission" date="2019-09" db="EMBL/GenBank/DDBJ databases">
        <title>H2 Metabolism Revealed by Metagenomic Analysis in Subglacial Sediment of East Antarctica.</title>
        <authorList>
            <person name="Yang Z."/>
            <person name="Zhang Y."/>
            <person name="Lv Y."/>
            <person name="Yan W."/>
            <person name="Xiao X."/>
            <person name="Sun B."/>
            <person name="Ma H."/>
        </authorList>
    </citation>
    <scope>NUCLEOTIDE SEQUENCE [LARGE SCALE GENOMIC DNA]</scope>
    <source>
        <strain evidence="4">Bin2_2</strain>
    </source>
</reference>
<evidence type="ECO:0000313" key="5">
    <source>
        <dbReference type="Proteomes" id="UP000483432"/>
    </source>
</evidence>
<dbReference type="InterPro" id="IPR014004">
    <property type="entry name" value="Transpt-assoc_nodulatn_dom_bac"/>
</dbReference>
<dbReference type="PANTHER" id="PTHR34606:SF4">
    <property type="entry name" value="OUTER MEMBRANE LIPOPROTEIN DOLP"/>
    <property type="match status" value="1"/>
</dbReference>
<dbReference type="Proteomes" id="UP000483432">
    <property type="component" value="Unassembled WGS sequence"/>
</dbReference>
<dbReference type="SMART" id="SM00749">
    <property type="entry name" value="BON"/>
    <property type="match status" value="2"/>
</dbReference>
<evidence type="ECO:0000313" key="4">
    <source>
        <dbReference type="EMBL" id="NDP49416.1"/>
    </source>
</evidence>